<dbReference type="SMART" id="SM00360">
    <property type="entry name" value="RRM"/>
    <property type="match status" value="2"/>
</dbReference>
<dbReference type="InterPro" id="IPR012677">
    <property type="entry name" value="Nucleotide-bd_a/b_plait_sf"/>
</dbReference>
<reference evidence="9 10" key="1">
    <citation type="submission" date="2024-05" db="EMBL/GenBank/DDBJ databases">
        <title>Genetic variation in Jamaican populations of the coffee berry borer (Hypothenemus hampei).</title>
        <authorList>
            <person name="Errbii M."/>
            <person name="Myrie A."/>
        </authorList>
    </citation>
    <scope>NUCLEOTIDE SEQUENCE [LARGE SCALE GENOMIC DNA]</scope>
    <source>
        <strain evidence="9">JA-Hopewell-2020-01-JO</strain>
        <tissue evidence="9">Whole body</tissue>
    </source>
</reference>
<dbReference type="Pfam" id="PF08777">
    <property type="entry name" value="RRM_3"/>
    <property type="match status" value="1"/>
</dbReference>
<dbReference type="InterPro" id="IPR006630">
    <property type="entry name" value="La_HTH"/>
</dbReference>
<gene>
    <name evidence="9" type="ORF">ABEB36_011685</name>
</gene>
<evidence type="ECO:0000313" key="9">
    <source>
        <dbReference type="EMBL" id="KAL1491027.1"/>
    </source>
</evidence>
<feature type="compositionally biased region" description="Basic residues" evidence="5">
    <location>
        <begin position="314"/>
        <end position="343"/>
    </location>
</feature>
<evidence type="ECO:0000313" key="10">
    <source>
        <dbReference type="Proteomes" id="UP001566132"/>
    </source>
</evidence>
<comment type="subcellular location">
    <subcellularLocation>
        <location evidence="1">Nucleus</location>
    </subcellularLocation>
</comment>
<sequence length="343" mass="39941">MANDLDKKIIKQVEYYFGDINLPRDQFLQKQIKEDENGWVPLDVMLKFNRLAAISKDSQVIVEALEKSEEKLVEVNEDKTKIRRNPDKPVPENKEGHLKKLQERSAYAKGFPLDSELNDIINFMDQYGPVESVIRRTEKENKFKGSCFIVFKTQELAKQFVELDTVKYKDIALLRKMQIDYYADKKKDIEERKQAKKDKKEALIKETAQKIELPNGAILQFSGLPEGQQLTREEIKEKIRESGDFEVVYVDYNKGDLDGYVRFAKENNAVDFFKTLTDGELVIGEHKIKVKALEGEEEKQYLAKTLEVMATQRQKQKNYGKKRKGNFNSGKKHLRNAKHPKKN</sequence>
<dbReference type="InterPro" id="IPR000504">
    <property type="entry name" value="RRM_dom"/>
</dbReference>
<keyword evidence="10" id="KW-1185">Reference proteome</keyword>
<organism evidence="9 10">
    <name type="scientific">Hypothenemus hampei</name>
    <name type="common">Coffee berry borer</name>
    <dbReference type="NCBI Taxonomy" id="57062"/>
    <lineage>
        <taxon>Eukaryota</taxon>
        <taxon>Metazoa</taxon>
        <taxon>Ecdysozoa</taxon>
        <taxon>Arthropoda</taxon>
        <taxon>Hexapoda</taxon>
        <taxon>Insecta</taxon>
        <taxon>Pterygota</taxon>
        <taxon>Neoptera</taxon>
        <taxon>Endopterygota</taxon>
        <taxon>Coleoptera</taxon>
        <taxon>Polyphaga</taxon>
        <taxon>Cucujiformia</taxon>
        <taxon>Curculionidae</taxon>
        <taxon>Scolytinae</taxon>
        <taxon>Hypothenemus</taxon>
    </lineage>
</organism>
<evidence type="ECO:0000256" key="5">
    <source>
        <dbReference type="SAM" id="MobiDB-lite"/>
    </source>
</evidence>
<feature type="region of interest" description="Disordered" evidence="5">
    <location>
        <begin position="312"/>
        <end position="343"/>
    </location>
</feature>
<dbReference type="CDD" id="cd12291">
    <property type="entry name" value="RRM1_La"/>
    <property type="match status" value="1"/>
</dbReference>
<dbReference type="SMART" id="SM00715">
    <property type="entry name" value="LA"/>
    <property type="match status" value="1"/>
</dbReference>
<dbReference type="PROSITE" id="PS50102">
    <property type="entry name" value="RRM"/>
    <property type="match status" value="1"/>
</dbReference>
<dbReference type="SUPFAM" id="SSF54928">
    <property type="entry name" value="RNA-binding domain, RBD"/>
    <property type="match status" value="2"/>
</dbReference>
<dbReference type="PROSITE" id="PS50961">
    <property type="entry name" value="HTH_LA"/>
    <property type="match status" value="1"/>
</dbReference>
<comment type="caution">
    <text evidence="9">The sequence shown here is derived from an EMBL/GenBank/DDBJ whole genome shotgun (WGS) entry which is preliminary data.</text>
</comment>
<feature type="domain" description="RRM" evidence="6">
    <location>
        <begin position="104"/>
        <end position="184"/>
    </location>
</feature>
<dbReference type="PANTHER" id="PTHR22792:SF166">
    <property type="entry name" value="LUPUS LA PROTEIN HOMOLOG"/>
    <property type="match status" value="1"/>
</dbReference>
<evidence type="ECO:0000256" key="4">
    <source>
        <dbReference type="PROSITE-ProRule" id="PRU00332"/>
    </source>
</evidence>
<dbReference type="EMBL" id="JBDJPC010000009">
    <property type="protein sequence ID" value="KAL1491027.1"/>
    <property type="molecule type" value="Genomic_DNA"/>
</dbReference>
<dbReference type="GO" id="GO:0005634">
    <property type="term" value="C:nucleus"/>
    <property type="evidence" value="ECO:0007669"/>
    <property type="project" value="UniProtKB-SubCell"/>
</dbReference>
<evidence type="ECO:0000256" key="2">
    <source>
        <dbReference type="ARBA" id="ARBA00022884"/>
    </source>
</evidence>
<accession>A0ABD1EAR8</accession>
<dbReference type="AlphaFoldDB" id="A0ABD1EAR8"/>
<protein>
    <submittedName>
        <fullName evidence="9">Uncharacterized protein</fullName>
    </submittedName>
</protein>
<dbReference type="Proteomes" id="UP001566132">
    <property type="component" value="Unassembled WGS sequence"/>
</dbReference>
<dbReference type="CDD" id="cd08028">
    <property type="entry name" value="LARP_3"/>
    <property type="match status" value="1"/>
</dbReference>
<dbReference type="GO" id="GO:1990904">
    <property type="term" value="C:ribonucleoprotein complex"/>
    <property type="evidence" value="ECO:0007669"/>
    <property type="project" value="UniProtKB-UniRule"/>
</dbReference>
<keyword evidence="3" id="KW-0539">Nucleus</keyword>
<dbReference type="PROSITE" id="PS51939">
    <property type="entry name" value="XRRM"/>
    <property type="match status" value="1"/>
</dbReference>
<dbReference type="PRINTS" id="PR00302">
    <property type="entry name" value="LUPUSLA"/>
</dbReference>
<dbReference type="PANTHER" id="PTHR22792">
    <property type="entry name" value="LUPUS LA PROTEIN-RELATED"/>
    <property type="match status" value="1"/>
</dbReference>
<dbReference type="InterPro" id="IPR045180">
    <property type="entry name" value="La_dom_prot"/>
</dbReference>
<dbReference type="InterPro" id="IPR035979">
    <property type="entry name" value="RBD_domain_sf"/>
</dbReference>
<dbReference type="Gene3D" id="3.30.70.330">
    <property type="match status" value="2"/>
</dbReference>
<dbReference type="SUPFAM" id="SSF46785">
    <property type="entry name" value="Winged helix' DNA-binding domain"/>
    <property type="match status" value="1"/>
</dbReference>
<evidence type="ECO:0000256" key="1">
    <source>
        <dbReference type="ARBA" id="ARBA00004123"/>
    </source>
</evidence>
<dbReference type="Pfam" id="PF00076">
    <property type="entry name" value="RRM_1"/>
    <property type="match status" value="1"/>
</dbReference>
<evidence type="ECO:0000256" key="3">
    <source>
        <dbReference type="ARBA" id="ARBA00023242"/>
    </source>
</evidence>
<feature type="domain" description="XRRM" evidence="8">
    <location>
        <begin position="212"/>
        <end position="335"/>
    </location>
</feature>
<dbReference type="GO" id="GO:0003723">
    <property type="term" value="F:RNA binding"/>
    <property type="evidence" value="ECO:0007669"/>
    <property type="project" value="UniProtKB-UniRule"/>
</dbReference>
<dbReference type="Gene3D" id="1.10.10.10">
    <property type="entry name" value="Winged helix-like DNA-binding domain superfamily/Winged helix DNA-binding domain"/>
    <property type="match status" value="1"/>
</dbReference>
<feature type="domain" description="HTH La-type RNA-binding" evidence="7">
    <location>
        <begin position="1"/>
        <end position="92"/>
    </location>
</feature>
<dbReference type="Pfam" id="PF05383">
    <property type="entry name" value="La"/>
    <property type="match status" value="1"/>
</dbReference>
<evidence type="ECO:0000259" key="7">
    <source>
        <dbReference type="PROSITE" id="PS50961"/>
    </source>
</evidence>
<evidence type="ECO:0000259" key="6">
    <source>
        <dbReference type="PROSITE" id="PS50102"/>
    </source>
</evidence>
<proteinExistence type="predicted"/>
<evidence type="ECO:0000259" key="8">
    <source>
        <dbReference type="PROSITE" id="PS51939"/>
    </source>
</evidence>
<dbReference type="InterPro" id="IPR002344">
    <property type="entry name" value="Lupus_La"/>
</dbReference>
<dbReference type="InterPro" id="IPR036390">
    <property type="entry name" value="WH_DNA-bd_sf"/>
</dbReference>
<name>A0ABD1EAR8_HYPHA</name>
<dbReference type="InterPro" id="IPR036388">
    <property type="entry name" value="WH-like_DNA-bd_sf"/>
</dbReference>
<dbReference type="InterPro" id="IPR014886">
    <property type="entry name" value="La_xRRM"/>
</dbReference>
<keyword evidence="2 4" id="KW-0694">RNA-binding</keyword>